<feature type="region of interest" description="Disordered" evidence="1">
    <location>
        <begin position="247"/>
        <end position="267"/>
    </location>
</feature>
<protein>
    <submittedName>
        <fullName evidence="2">Uncharacterized protein</fullName>
    </submittedName>
</protein>
<dbReference type="Proteomes" id="UP001473302">
    <property type="component" value="Unassembled WGS sequence"/>
</dbReference>
<feature type="region of interest" description="Disordered" evidence="1">
    <location>
        <begin position="196"/>
        <end position="234"/>
    </location>
</feature>
<accession>A0ABP9ZDA1</accession>
<comment type="caution">
    <text evidence="2">The sequence shown here is derived from an EMBL/GenBank/DDBJ whole genome shotgun (WGS) entry which is preliminary data.</text>
</comment>
<evidence type="ECO:0000313" key="2">
    <source>
        <dbReference type="EMBL" id="GAA5817077.1"/>
    </source>
</evidence>
<proteinExistence type="predicted"/>
<feature type="region of interest" description="Disordered" evidence="1">
    <location>
        <begin position="461"/>
        <end position="485"/>
    </location>
</feature>
<name>A0ABP9ZDA1_9FUNG</name>
<feature type="compositionally biased region" description="Acidic residues" evidence="1">
    <location>
        <begin position="461"/>
        <end position="478"/>
    </location>
</feature>
<sequence>MSPYTKNTLSSREPSPRAVKAVPKVAISNVSKPTSANAKKYVSSKLGELGLRSMSSTASNEAGSSDIIEIEDSIEMNHDTYDSMLPSQFPLASSSPFTLDCSLPTLTSTLEPLPSTFESTQSSFDPFPSSFDSSLNIAIPEWALQFQKQFRAHELRFEQQDHRFHQLESLINENSSLIAELNARLLAVSDVEGAEEPMALDTPRDLSTNGSKWSTVPITKPATVNPQTSKSKPNKVVHVKPTFAQMAASKVPQPAPKKKKKPVKKPLTDAQFSTIGRPFSTVTEGPNGFKYVYIGRSRKITRADTRSRFKQVGIDNSRILDINFPAHGVIGVLVHLQYVDTFEKVILKIGGQLVKNFDPLDPVNLANPEYNSYSLEARADITMSLQHNRCMNALLYLRNTRPYQVKPVGYSLVELGFISEEDVLKCSSLTPQDPKARMSAAAGELFTSASSQDGMDTDIIDGVQNDDESDGGMSEVEEYSTAVSL</sequence>
<gene>
    <name evidence="2" type="ORF">MFLAVUS_010615</name>
</gene>
<evidence type="ECO:0000313" key="3">
    <source>
        <dbReference type="Proteomes" id="UP001473302"/>
    </source>
</evidence>
<dbReference type="EMBL" id="BAABUK010000038">
    <property type="protein sequence ID" value="GAA5817077.1"/>
    <property type="molecule type" value="Genomic_DNA"/>
</dbReference>
<feature type="compositionally biased region" description="Polar residues" evidence="1">
    <location>
        <begin position="205"/>
        <end position="231"/>
    </location>
</feature>
<reference evidence="2 3" key="1">
    <citation type="submission" date="2024-04" db="EMBL/GenBank/DDBJ databases">
        <title>genome sequences of Mucor flavus KT1a and Helicostylum pulchrum KT1b strains isolated from the surface of a dry-aged beef.</title>
        <authorList>
            <person name="Toyotome T."/>
            <person name="Hosono M."/>
            <person name="Torimaru M."/>
            <person name="Fukuda K."/>
            <person name="Mikami N."/>
        </authorList>
    </citation>
    <scope>NUCLEOTIDE SEQUENCE [LARGE SCALE GENOMIC DNA]</scope>
    <source>
        <strain evidence="2 3">KT1a</strain>
    </source>
</reference>
<feature type="region of interest" description="Disordered" evidence="1">
    <location>
        <begin position="1"/>
        <end position="20"/>
    </location>
</feature>
<feature type="compositionally biased region" description="Polar residues" evidence="1">
    <location>
        <begin position="1"/>
        <end position="13"/>
    </location>
</feature>
<evidence type="ECO:0000256" key="1">
    <source>
        <dbReference type="SAM" id="MobiDB-lite"/>
    </source>
</evidence>
<keyword evidence="3" id="KW-1185">Reference proteome</keyword>
<organism evidence="2 3">
    <name type="scientific">Mucor flavus</name>
    <dbReference type="NCBI Taxonomy" id="439312"/>
    <lineage>
        <taxon>Eukaryota</taxon>
        <taxon>Fungi</taxon>
        <taxon>Fungi incertae sedis</taxon>
        <taxon>Mucoromycota</taxon>
        <taxon>Mucoromycotina</taxon>
        <taxon>Mucoromycetes</taxon>
        <taxon>Mucorales</taxon>
        <taxon>Mucorineae</taxon>
        <taxon>Mucoraceae</taxon>
        <taxon>Mucor</taxon>
    </lineage>
</organism>